<keyword evidence="2" id="KW-0614">Plasmid</keyword>
<keyword evidence="1" id="KW-0472">Membrane</keyword>
<keyword evidence="1" id="KW-0812">Transmembrane</keyword>
<accession>A0A0C5GDI5</accession>
<dbReference type="AlphaFoldDB" id="A0A0C5GDI5"/>
<dbReference type="EMBL" id="KP728900">
    <property type="protein sequence ID" value="AJP07154.1"/>
    <property type="molecule type" value="Genomic_DNA"/>
</dbReference>
<name>A0A0C5GDI5_LACAI</name>
<evidence type="ECO:0000313" key="2">
    <source>
        <dbReference type="EMBL" id="AJP07154.1"/>
    </source>
</evidence>
<feature type="transmembrane region" description="Helical" evidence="1">
    <location>
        <begin position="138"/>
        <end position="158"/>
    </location>
</feature>
<reference evidence="2" key="1">
    <citation type="journal article" date="2015" name="Appl. Environ. Microbiol.">
        <title>Solution structure of acidocin B, a circular bacteriocin produced by Lactobacillus acidophilus M46.</title>
        <authorList>
            <person name="Acedo J.Z."/>
            <person name="van Belkum M.J."/>
            <person name="Lohans C.T."/>
            <person name="McKay R.T."/>
            <person name="Miskolzie M."/>
            <person name="Vederas J.C."/>
        </authorList>
    </citation>
    <scope>NUCLEOTIDE SEQUENCE</scope>
    <source>
        <strain evidence="2">M46</strain>
        <plasmid evidence="2">pCV461</plasmid>
    </source>
</reference>
<organism evidence="2">
    <name type="scientific">Lactobacillus acidophilus</name>
    <dbReference type="NCBI Taxonomy" id="1579"/>
    <lineage>
        <taxon>Bacteria</taxon>
        <taxon>Bacillati</taxon>
        <taxon>Bacillota</taxon>
        <taxon>Bacilli</taxon>
        <taxon>Lactobacillales</taxon>
        <taxon>Lactobacillaceae</taxon>
        <taxon>Lactobacillus</taxon>
    </lineage>
</organism>
<feature type="transmembrane region" description="Helical" evidence="1">
    <location>
        <begin position="58"/>
        <end position="80"/>
    </location>
</feature>
<geneLocation type="plasmid" evidence="2">
    <name>pCV461</name>
</geneLocation>
<evidence type="ECO:0000256" key="1">
    <source>
        <dbReference type="SAM" id="Phobius"/>
    </source>
</evidence>
<gene>
    <name evidence="2" type="primary">aciD</name>
</gene>
<proteinExistence type="predicted"/>
<sequence>MIRINNVKILIPLVLFIGILVGAGYEYYSSGNFQVEMMKEVNINQLMALSSIILKNTAAFLLLGLTLIVGKWFIILFFLINGFNIGMFSVHLSIIEFIVLFLPHGIFEYVVFYYESKVFIIDLDGSPSKAWLFKRLGFIYLGLVLAALVEVFITPLIVQYVI</sequence>
<keyword evidence="1" id="KW-1133">Transmembrane helix</keyword>
<protein>
    <submittedName>
        <fullName evidence="2">AciD</fullName>
    </submittedName>
</protein>
<feature type="transmembrane region" description="Helical" evidence="1">
    <location>
        <begin position="92"/>
        <end position="114"/>
    </location>
</feature>
<feature type="transmembrane region" description="Helical" evidence="1">
    <location>
        <begin position="9"/>
        <end position="28"/>
    </location>
</feature>